<sequence length="608" mass="67260">MPFKRSYPHGRHEGEVAVYKMLKLPIGGDPTSSGLPMNHAVRAMQSPLVALGTLDNKGRPWTTVWGGDIGCARPVAEDVLRFDSKVDTQHDPVFNALLGSDNGKAGHAVLQNDKKRKMMAALTIDLEGQDRVKLMGKMLAAMEDKDGRVRIAMDIEESLGNCPKYLNRKEIVPNDAHPVLISQKLPLPQEAVDLIGRADTLFLSSTNGKSMDTNNRGGPPGFVRIIQNNEDGVVLIYPECEYISIHLSGNRLYQSLGNLKVNPLIGIVVPDFVTSDVLYLTGSATILVGKDASDLLVRTQLAIKINVTDTRFVRSGLPFRGIPIEYSPYNPPPRYLVAEQSESTAKASQNSTDLSAKFLSREILTPTISRFTFKLSSQKPIPKWYAGQYITLDFAPQLNRGWSHMRDHDPQSLNDDFIRTFTVSNTPQEPELQITIKKNGPATNFLWRHKADTPLKLSVLGFGGQESFRIPVQKASEESPSSVFITAGVGITPLLAQAPALISAESDFDVLWSLRGEDLKLAVDSFKRIDGLAARTKLFITGDRFDGKLVKEVQILGSEIVSRRLCEDDLETLKGAERKFFLCTGPTLLQRVKGWLTGEQVVWEDFGY</sequence>
<dbReference type="PROSITE" id="PS51384">
    <property type="entry name" value="FAD_FR"/>
    <property type="match status" value="1"/>
</dbReference>
<dbReference type="InterPro" id="IPR017927">
    <property type="entry name" value="FAD-bd_FR_type"/>
</dbReference>
<protein>
    <recommendedName>
        <fullName evidence="1">FAD-binding FR-type domain-containing protein</fullName>
    </recommendedName>
</protein>
<dbReference type="InterPro" id="IPR017938">
    <property type="entry name" value="Riboflavin_synthase-like_b-brl"/>
</dbReference>
<organism evidence="2 3">
    <name type="scientific">Trichoderma harzianum CBS 226.95</name>
    <dbReference type="NCBI Taxonomy" id="983964"/>
    <lineage>
        <taxon>Eukaryota</taxon>
        <taxon>Fungi</taxon>
        <taxon>Dikarya</taxon>
        <taxon>Ascomycota</taxon>
        <taxon>Pezizomycotina</taxon>
        <taxon>Sordariomycetes</taxon>
        <taxon>Hypocreomycetidae</taxon>
        <taxon>Hypocreales</taxon>
        <taxon>Hypocreaceae</taxon>
        <taxon>Trichoderma</taxon>
    </lineage>
</organism>
<dbReference type="CDD" id="cd06197">
    <property type="entry name" value="FNR_like_2"/>
    <property type="match status" value="1"/>
</dbReference>
<dbReference type="Proteomes" id="UP000241690">
    <property type="component" value="Unassembled WGS sequence"/>
</dbReference>
<dbReference type="Gene3D" id="2.40.30.10">
    <property type="entry name" value="Translation factors"/>
    <property type="match status" value="1"/>
</dbReference>
<reference evidence="2 3" key="1">
    <citation type="submission" date="2016-07" db="EMBL/GenBank/DDBJ databases">
        <title>Multiple horizontal gene transfer events from other fungi enriched the ability of initially mycotrophic Trichoderma (Ascomycota) to feed on dead plant biomass.</title>
        <authorList>
            <consortium name="DOE Joint Genome Institute"/>
            <person name="Aerts A."/>
            <person name="Atanasova L."/>
            <person name="Chenthamara K."/>
            <person name="Zhang J."/>
            <person name="Grujic M."/>
            <person name="Henrissat B."/>
            <person name="Kuo A."/>
            <person name="Salamov A."/>
            <person name="Lipzen A."/>
            <person name="Labutti K."/>
            <person name="Barry K."/>
            <person name="Miao Y."/>
            <person name="Rahimi M.J."/>
            <person name="Shen Q."/>
            <person name="Grigoriev I.V."/>
            <person name="Kubicek C.P."/>
            <person name="Druzhinina I.S."/>
        </authorList>
    </citation>
    <scope>NUCLEOTIDE SEQUENCE [LARGE SCALE GENOMIC DNA]</scope>
    <source>
        <strain evidence="2 3">CBS 226.95</strain>
    </source>
</reference>
<gene>
    <name evidence="2" type="ORF">M431DRAFT_88324</name>
</gene>
<proteinExistence type="predicted"/>
<dbReference type="RefSeq" id="XP_024773660.1">
    <property type="nucleotide sequence ID" value="XM_024923895.1"/>
</dbReference>
<dbReference type="EMBL" id="KZ679681">
    <property type="protein sequence ID" value="PTB53983.1"/>
    <property type="molecule type" value="Genomic_DNA"/>
</dbReference>
<dbReference type="PANTHER" id="PTHR42815:SF2">
    <property type="entry name" value="FAD-BINDING, PUTATIVE (AFU_ORTHOLOGUE AFUA_6G07600)-RELATED"/>
    <property type="match status" value="1"/>
</dbReference>
<accession>A0A2T4AAG3</accession>
<dbReference type="STRING" id="983964.A0A2T4AAG3"/>
<feature type="domain" description="FAD-binding FR-type" evidence="1">
    <location>
        <begin position="351"/>
        <end position="471"/>
    </location>
</feature>
<name>A0A2T4AAG3_TRIHA</name>
<dbReference type="GeneID" id="36632478"/>
<evidence type="ECO:0000313" key="3">
    <source>
        <dbReference type="Proteomes" id="UP000241690"/>
    </source>
</evidence>
<dbReference type="SUPFAM" id="SSF52343">
    <property type="entry name" value="Ferredoxin reductase-like, C-terminal NADP-linked domain"/>
    <property type="match status" value="1"/>
</dbReference>
<dbReference type="InterPro" id="IPR039261">
    <property type="entry name" value="FNR_nucleotide-bd"/>
</dbReference>
<dbReference type="SUPFAM" id="SSF63380">
    <property type="entry name" value="Riboflavin synthase domain-like"/>
    <property type="match status" value="1"/>
</dbReference>
<dbReference type="AlphaFoldDB" id="A0A2T4AAG3"/>
<dbReference type="GO" id="GO:0016491">
    <property type="term" value="F:oxidoreductase activity"/>
    <property type="evidence" value="ECO:0007669"/>
    <property type="project" value="InterPro"/>
</dbReference>
<dbReference type="PANTHER" id="PTHR42815">
    <property type="entry name" value="FAD-BINDING, PUTATIVE (AFU_ORTHOLOGUE AFUA_6G07600)-RELATED"/>
    <property type="match status" value="1"/>
</dbReference>
<evidence type="ECO:0000259" key="1">
    <source>
        <dbReference type="PROSITE" id="PS51384"/>
    </source>
</evidence>
<dbReference type="Gene3D" id="3.40.50.80">
    <property type="entry name" value="Nucleotide-binding domain of ferredoxin-NADP reductase (FNR) module"/>
    <property type="match status" value="1"/>
</dbReference>
<evidence type="ECO:0000313" key="2">
    <source>
        <dbReference type="EMBL" id="PTB53983.1"/>
    </source>
</evidence>
<keyword evidence="3" id="KW-1185">Reference proteome</keyword>